<name>A0A4U3L1F6_9BACT</name>
<evidence type="ECO:0000313" key="1">
    <source>
        <dbReference type="EMBL" id="TKK68612.1"/>
    </source>
</evidence>
<evidence type="ECO:0008006" key="3">
    <source>
        <dbReference type="Google" id="ProtNLM"/>
    </source>
</evidence>
<accession>A0A4U3L1F6</accession>
<dbReference type="AlphaFoldDB" id="A0A4U3L1F6"/>
<proteinExistence type="predicted"/>
<sequence>MRNLVLIATAAVALLLVQSCSKKEISSPASTNASLQTNVMETSALAAARTSPAAGNYTVTKFVDDSIPSTRIFKGYVFTFRSTGRLVAKVDGSTYVGTWEMKDNNTKLELDIEGTDALKEIDRAWDVVTITNTKISLNHDGADDILVFTKQQ</sequence>
<dbReference type="RefSeq" id="WP_137261800.1">
    <property type="nucleotide sequence ID" value="NZ_SZQL01000007.1"/>
</dbReference>
<evidence type="ECO:0000313" key="2">
    <source>
        <dbReference type="Proteomes" id="UP000305848"/>
    </source>
</evidence>
<dbReference type="Proteomes" id="UP000305848">
    <property type="component" value="Unassembled WGS sequence"/>
</dbReference>
<dbReference type="PROSITE" id="PS51257">
    <property type="entry name" value="PROKAR_LIPOPROTEIN"/>
    <property type="match status" value="1"/>
</dbReference>
<dbReference type="EMBL" id="SZQL01000007">
    <property type="protein sequence ID" value="TKK68612.1"/>
    <property type="molecule type" value="Genomic_DNA"/>
</dbReference>
<organism evidence="1 2">
    <name type="scientific">Ilyomonas limi</name>
    <dbReference type="NCBI Taxonomy" id="2575867"/>
    <lineage>
        <taxon>Bacteria</taxon>
        <taxon>Pseudomonadati</taxon>
        <taxon>Bacteroidota</taxon>
        <taxon>Chitinophagia</taxon>
        <taxon>Chitinophagales</taxon>
        <taxon>Chitinophagaceae</taxon>
        <taxon>Ilyomonas</taxon>
    </lineage>
</organism>
<dbReference type="OrthoDB" id="826659at2"/>
<protein>
    <recommendedName>
        <fullName evidence="3">Lipocalin-like domain-containing protein</fullName>
    </recommendedName>
</protein>
<comment type="caution">
    <text evidence="1">The sequence shown here is derived from an EMBL/GenBank/DDBJ whole genome shotgun (WGS) entry which is preliminary data.</text>
</comment>
<gene>
    <name evidence="1" type="ORF">FC093_10860</name>
</gene>
<reference evidence="1 2" key="1">
    <citation type="submission" date="2019-05" db="EMBL/GenBank/DDBJ databases">
        <title>Panacibacter sp. strain 17mud1-8 Genome sequencing and assembly.</title>
        <authorList>
            <person name="Chhetri G."/>
        </authorList>
    </citation>
    <scope>NUCLEOTIDE SEQUENCE [LARGE SCALE GENOMIC DNA]</scope>
    <source>
        <strain evidence="1 2">17mud1-8</strain>
    </source>
</reference>
<keyword evidence="2" id="KW-1185">Reference proteome</keyword>